<dbReference type="CDD" id="cd00293">
    <property type="entry name" value="USP-like"/>
    <property type="match status" value="1"/>
</dbReference>
<gene>
    <name evidence="3" type="ORF">GCM10022212_06300</name>
</gene>
<evidence type="ECO:0000256" key="1">
    <source>
        <dbReference type="ARBA" id="ARBA00008791"/>
    </source>
</evidence>
<dbReference type="InterPro" id="IPR006015">
    <property type="entry name" value="Universal_stress_UspA"/>
</dbReference>
<evidence type="ECO:0000313" key="3">
    <source>
        <dbReference type="EMBL" id="GAA4014605.1"/>
    </source>
</evidence>
<keyword evidence="4" id="KW-1185">Reference proteome</keyword>
<dbReference type="RefSeq" id="WP_344761774.1">
    <property type="nucleotide sequence ID" value="NZ_BAAAZE010000005.1"/>
</dbReference>
<sequence length="279" mass="30231">MPFKTILVHLDESPNLDSRIELAAQTAITHEAHLVGLASTGISRFFYDSVASGAGVADLGPYLDNLRGQANLRLQNFEKLADRLGVNSFEKVLADDETENALAMRARYSDLVIVGQYDPEGTIQSVYANLPEYVTLNGAAPVLVIPYTGSYPLVPQRVLIAWDGGQEATRAIRNALPLLQAAKVVEVAIFNPQERPDVHGEEPGADIALFLARHGVTANVRQERPEIPVGEALLSLAADLQSDLLVMGCYGHSRFREVLLGGVSRTILDAITLPVLMSH</sequence>
<dbReference type="Gene3D" id="3.40.50.12370">
    <property type="match status" value="1"/>
</dbReference>
<evidence type="ECO:0000259" key="2">
    <source>
        <dbReference type="Pfam" id="PF00582"/>
    </source>
</evidence>
<dbReference type="InterPro" id="IPR006016">
    <property type="entry name" value="UspA"/>
</dbReference>
<comment type="similarity">
    <text evidence="1">Belongs to the universal stress protein A family.</text>
</comment>
<comment type="caution">
    <text evidence="3">The sequence shown here is derived from an EMBL/GenBank/DDBJ whole genome shotgun (WGS) entry which is preliminary data.</text>
</comment>
<dbReference type="SUPFAM" id="SSF52402">
    <property type="entry name" value="Adenine nucleotide alpha hydrolases-like"/>
    <property type="match status" value="2"/>
</dbReference>
<accession>A0ABP7SPD7</accession>
<evidence type="ECO:0000313" key="4">
    <source>
        <dbReference type="Proteomes" id="UP001501353"/>
    </source>
</evidence>
<proteinExistence type="inferred from homology"/>
<dbReference type="PRINTS" id="PR01438">
    <property type="entry name" value="UNVRSLSTRESS"/>
</dbReference>
<protein>
    <submittedName>
        <fullName evidence="3">Universal stress protein</fullName>
    </submittedName>
</protein>
<name>A0ABP7SPD7_9BURK</name>
<dbReference type="EMBL" id="BAAAZE010000005">
    <property type="protein sequence ID" value="GAA4014605.1"/>
    <property type="molecule type" value="Genomic_DNA"/>
</dbReference>
<dbReference type="Pfam" id="PF00582">
    <property type="entry name" value="Usp"/>
    <property type="match status" value="1"/>
</dbReference>
<reference evidence="4" key="1">
    <citation type="journal article" date="2019" name="Int. J. Syst. Evol. Microbiol.">
        <title>The Global Catalogue of Microorganisms (GCM) 10K type strain sequencing project: providing services to taxonomists for standard genome sequencing and annotation.</title>
        <authorList>
            <consortium name="The Broad Institute Genomics Platform"/>
            <consortium name="The Broad Institute Genome Sequencing Center for Infectious Disease"/>
            <person name="Wu L."/>
            <person name="Ma J."/>
        </authorList>
    </citation>
    <scope>NUCLEOTIDE SEQUENCE [LARGE SCALE GENOMIC DNA]</scope>
    <source>
        <strain evidence="4">JCM 16673</strain>
    </source>
</reference>
<dbReference type="PANTHER" id="PTHR46268:SF15">
    <property type="entry name" value="UNIVERSAL STRESS PROTEIN HP_0031"/>
    <property type="match status" value="1"/>
</dbReference>
<dbReference type="PANTHER" id="PTHR46268">
    <property type="entry name" value="STRESS RESPONSE PROTEIN NHAX"/>
    <property type="match status" value="1"/>
</dbReference>
<feature type="domain" description="UspA" evidence="2">
    <location>
        <begin position="156"/>
        <end position="277"/>
    </location>
</feature>
<dbReference type="Proteomes" id="UP001501353">
    <property type="component" value="Unassembled WGS sequence"/>
</dbReference>
<organism evidence="3 4">
    <name type="scientific">Actimicrobium antarcticum</name>
    <dbReference type="NCBI Taxonomy" id="1051899"/>
    <lineage>
        <taxon>Bacteria</taxon>
        <taxon>Pseudomonadati</taxon>
        <taxon>Pseudomonadota</taxon>
        <taxon>Betaproteobacteria</taxon>
        <taxon>Burkholderiales</taxon>
        <taxon>Oxalobacteraceae</taxon>
        <taxon>Actimicrobium</taxon>
    </lineage>
</organism>